<proteinExistence type="predicted"/>
<evidence type="ECO:0000256" key="1">
    <source>
        <dbReference type="SAM" id="Phobius"/>
    </source>
</evidence>
<keyword evidence="1" id="KW-0812">Transmembrane</keyword>
<name>X0YV03_9ZZZZ</name>
<evidence type="ECO:0000313" key="2">
    <source>
        <dbReference type="EMBL" id="GAG60514.1"/>
    </source>
</evidence>
<protein>
    <submittedName>
        <fullName evidence="2">Uncharacterized protein</fullName>
    </submittedName>
</protein>
<gene>
    <name evidence="2" type="ORF">S01H4_03956</name>
</gene>
<sequence length="127" mass="13541">MVEVRFAFIGSLEGVKCTLDGEVKYSDAGGFCSFFDVAQGAHTYRVEKAGMHVVAGQDPFGRPLGAAGTTVIEWVPVPGTPWPEDQPWLMLITFEEGAEVPWLALTALPFALGALIVGLCTAPMGRV</sequence>
<feature type="transmembrane region" description="Helical" evidence="1">
    <location>
        <begin position="100"/>
        <end position="122"/>
    </location>
</feature>
<keyword evidence="1" id="KW-0472">Membrane</keyword>
<dbReference type="EMBL" id="BART01001015">
    <property type="protein sequence ID" value="GAG60514.1"/>
    <property type="molecule type" value="Genomic_DNA"/>
</dbReference>
<keyword evidence="1" id="KW-1133">Transmembrane helix</keyword>
<accession>X0YV03</accession>
<comment type="caution">
    <text evidence="2">The sequence shown here is derived from an EMBL/GenBank/DDBJ whole genome shotgun (WGS) entry which is preliminary data.</text>
</comment>
<reference evidence="2" key="1">
    <citation type="journal article" date="2014" name="Front. Microbiol.">
        <title>High frequency of phylogenetically diverse reductive dehalogenase-homologous genes in deep subseafloor sedimentary metagenomes.</title>
        <authorList>
            <person name="Kawai M."/>
            <person name="Futagami T."/>
            <person name="Toyoda A."/>
            <person name="Takaki Y."/>
            <person name="Nishi S."/>
            <person name="Hori S."/>
            <person name="Arai W."/>
            <person name="Tsubouchi T."/>
            <person name="Morono Y."/>
            <person name="Uchiyama I."/>
            <person name="Ito T."/>
            <person name="Fujiyama A."/>
            <person name="Inagaki F."/>
            <person name="Takami H."/>
        </authorList>
    </citation>
    <scope>NUCLEOTIDE SEQUENCE</scope>
    <source>
        <strain evidence="2">Expedition CK06-06</strain>
    </source>
</reference>
<dbReference type="AlphaFoldDB" id="X0YV03"/>
<organism evidence="2">
    <name type="scientific">marine sediment metagenome</name>
    <dbReference type="NCBI Taxonomy" id="412755"/>
    <lineage>
        <taxon>unclassified sequences</taxon>
        <taxon>metagenomes</taxon>
        <taxon>ecological metagenomes</taxon>
    </lineage>
</organism>